<evidence type="ECO:0000313" key="4">
    <source>
        <dbReference type="Proteomes" id="UP000324797"/>
    </source>
</evidence>
<proteinExistence type="predicted"/>
<evidence type="ECO:0000259" key="2">
    <source>
        <dbReference type="Pfam" id="PF01575"/>
    </source>
</evidence>
<dbReference type="PANTHER" id="PTHR43664">
    <property type="entry name" value="MONOAMINE OXIDASE-RELATED"/>
    <property type="match status" value="1"/>
</dbReference>
<dbReference type="InterPro" id="IPR029069">
    <property type="entry name" value="HotDog_dom_sf"/>
</dbReference>
<dbReference type="SUPFAM" id="SSF54637">
    <property type="entry name" value="Thioesterase/thiol ester dehydrase-isomerase"/>
    <property type="match status" value="1"/>
</dbReference>
<dbReference type="PANTHER" id="PTHR43664:SF1">
    <property type="entry name" value="BETA-METHYLMALYL-COA DEHYDRATASE"/>
    <property type="match status" value="1"/>
</dbReference>
<reference evidence="3 4" key="1">
    <citation type="submission" date="2019-08" db="EMBL/GenBank/DDBJ databases">
        <title>Bradyrhizobium hipponensis sp. nov., a rhizobium isolated from a Lupinus angustifolius root nodule in Tunisia.</title>
        <authorList>
            <person name="Off K."/>
            <person name="Rejili M."/>
            <person name="Mars M."/>
            <person name="Brachmann A."/>
            <person name="Marin M."/>
        </authorList>
    </citation>
    <scope>NUCLEOTIDE SEQUENCE [LARGE SCALE GENOMIC DNA]</scope>
    <source>
        <strain evidence="4">aSej3</strain>
    </source>
</reference>
<dbReference type="EMBL" id="VSTH01000014">
    <property type="protein sequence ID" value="TYO67972.1"/>
    <property type="molecule type" value="Genomic_DNA"/>
</dbReference>
<sequence>MDAAAGSINLRYEDIALGAEFETAVHTVTEADIATFAEVTRDHHPLHVDRAYAKSRGFPAVIGHGLFGLSLMEGLKSELKLYEETSVASLGWDEVRFTAPIVAGDALRVRFRFVEKRSTRNPERGIVIEALDLVNQRDEVVTAARHTSLILTRQADRGVPVATAHDRKEDVGPKTAQLPRRI</sequence>
<comment type="caution">
    <text evidence="3">The sequence shown here is derived from an EMBL/GenBank/DDBJ whole genome shotgun (WGS) entry which is preliminary data.</text>
</comment>
<dbReference type="Pfam" id="PF01575">
    <property type="entry name" value="MaoC_dehydratas"/>
    <property type="match status" value="1"/>
</dbReference>
<dbReference type="Gene3D" id="3.10.129.10">
    <property type="entry name" value="Hotdog Thioesterase"/>
    <property type="match status" value="1"/>
</dbReference>
<feature type="domain" description="MaoC-like" evidence="2">
    <location>
        <begin position="18"/>
        <end position="125"/>
    </location>
</feature>
<keyword evidence="4" id="KW-1185">Reference proteome</keyword>
<gene>
    <name evidence="3" type="ORF">FXV83_04185</name>
</gene>
<evidence type="ECO:0000256" key="1">
    <source>
        <dbReference type="SAM" id="MobiDB-lite"/>
    </source>
</evidence>
<organism evidence="3 4">
    <name type="scientific">Bradyrhizobium hipponense</name>
    <dbReference type="NCBI Taxonomy" id="2605638"/>
    <lineage>
        <taxon>Bacteria</taxon>
        <taxon>Pseudomonadati</taxon>
        <taxon>Pseudomonadota</taxon>
        <taxon>Alphaproteobacteria</taxon>
        <taxon>Hyphomicrobiales</taxon>
        <taxon>Nitrobacteraceae</taxon>
        <taxon>Bradyrhizobium</taxon>
    </lineage>
</organism>
<dbReference type="InterPro" id="IPR052342">
    <property type="entry name" value="MCH/BMMD"/>
</dbReference>
<dbReference type="RefSeq" id="WP_148737923.1">
    <property type="nucleotide sequence ID" value="NZ_VSTH01000014.1"/>
</dbReference>
<dbReference type="InterPro" id="IPR002539">
    <property type="entry name" value="MaoC-like_dom"/>
</dbReference>
<dbReference type="AlphaFoldDB" id="A0A5S4YVN9"/>
<name>A0A5S4YVN9_9BRAD</name>
<feature type="region of interest" description="Disordered" evidence="1">
    <location>
        <begin position="161"/>
        <end position="182"/>
    </location>
</feature>
<protein>
    <submittedName>
        <fullName evidence="3">Monoamine oxidase</fullName>
    </submittedName>
</protein>
<accession>A0A5S4YVN9</accession>
<evidence type="ECO:0000313" key="3">
    <source>
        <dbReference type="EMBL" id="TYO67972.1"/>
    </source>
</evidence>
<dbReference type="Proteomes" id="UP000324797">
    <property type="component" value="Unassembled WGS sequence"/>
</dbReference>